<dbReference type="Ensembl" id="ENSAOWT00000019151.1">
    <property type="protein sequence ID" value="ENSAOWP00000016865.1"/>
    <property type="gene ID" value="ENSAOWG00000011518.1"/>
</dbReference>
<reference evidence="3" key="1">
    <citation type="submission" date="2025-08" db="UniProtKB">
        <authorList>
            <consortium name="Ensembl"/>
        </authorList>
    </citation>
    <scope>IDENTIFICATION</scope>
</reference>
<feature type="region of interest" description="Disordered" evidence="1">
    <location>
        <begin position="96"/>
        <end position="136"/>
    </location>
</feature>
<evidence type="ECO:0000256" key="1">
    <source>
        <dbReference type="SAM" id="MobiDB-lite"/>
    </source>
</evidence>
<keyword evidence="2" id="KW-0812">Transmembrane</keyword>
<organism evidence="3 4">
    <name type="scientific">Apteryx owenii</name>
    <name type="common">Little spotted kiwi</name>
    <dbReference type="NCBI Taxonomy" id="8824"/>
    <lineage>
        <taxon>Eukaryota</taxon>
        <taxon>Metazoa</taxon>
        <taxon>Chordata</taxon>
        <taxon>Craniata</taxon>
        <taxon>Vertebrata</taxon>
        <taxon>Euteleostomi</taxon>
        <taxon>Archelosauria</taxon>
        <taxon>Archosauria</taxon>
        <taxon>Dinosauria</taxon>
        <taxon>Saurischia</taxon>
        <taxon>Theropoda</taxon>
        <taxon>Coelurosauria</taxon>
        <taxon>Aves</taxon>
        <taxon>Palaeognathae</taxon>
        <taxon>Apterygiformes</taxon>
        <taxon>Apterygidae</taxon>
        <taxon>Apteryx</taxon>
    </lineage>
</organism>
<feature type="compositionally biased region" description="Polar residues" evidence="1">
    <location>
        <begin position="127"/>
        <end position="136"/>
    </location>
</feature>
<keyword evidence="2" id="KW-1133">Transmembrane helix</keyword>
<evidence type="ECO:0000313" key="4">
    <source>
        <dbReference type="Proteomes" id="UP000694424"/>
    </source>
</evidence>
<sequence>MQLLRVEQGLSVLVFSIILPWLHFSLLYVQRLGSLLPVKNPILSSILVLQENSLSLYQALLWREGDKKLKITVLSLETASCLPLCPATPYPSYTAPAPPCSEQAHDGHPPTLQRGTRSPKGPPHRAQCSQAAFGSA</sequence>
<keyword evidence="4" id="KW-1185">Reference proteome</keyword>
<evidence type="ECO:0000256" key="2">
    <source>
        <dbReference type="SAM" id="Phobius"/>
    </source>
</evidence>
<evidence type="ECO:0000313" key="3">
    <source>
        <dbReference type="Ensembl" id="ENSAOWP00000016865.1"/>
    </source>
</evidence>
<reference evidence="3" key="2">
    <citation type="submission" date="2025-09" db="UniProtKB">
        <authorList>
            <consortium name="Ensembl"/>
        </authorList>
    </citation>
    <scope>IDENTIFICATION</scope>
</reference>
<accession>A0A8B9SAL5</accession>
<name>A0A8B9SAL5_APTOW</name>
<keyword evidence="2" id="KW-0472">Membrane</keyword>
<proteinExistence type="predicted"/>
<protein>
    <submittedName>
        <fullName evidence="3">Uncharacterized protein</fullName>
    </submittedName>
</protein>
<dbReference type="AlphaFoldDB" id="A0A8B9SAL5"/>
<dbReference type="Proteomes" id="UP000694424">
    <property type="component" value="Unplaced"/>
</dbReference>
<feature type="transmembrane region" description="Helical" evidence="2">
    <location>
        <begin position="12"/>
        <end position="30"/>
    </location>
</feature>